<proteinExistence type="inferred from homology"/>
<evidence type="ECO:0000313" key="4">
    <source>
        <dbReference type="EMBL" id="MFD2830721.1"/>
    </source>
</evidence>
<dbReference type="InterPro" id="IPR029044">
    <property type="entry name" value="Nucleotide-diphossugar_trans"/>
</dbReference>
<dbReference type="Gene3D" id="3.90.550.10">
    <property type="entry name" value="Spore Coat Polysaccharide Biosynthesis Protein SpsA, Chain A"/>
    <property type="match status" value="1"/>
</dbReference>
<comment type="similarity">
    <text evidence="1">Belongs to the UDPGP type 1 family.</text>
</comment>
<dbReference type="EC" id="2.7.7.9" evidence="4"/>
<comment type="caution">
    <text evidence="4">The sequence shown here is derived from an EMBL/GenBank/DDBJ whole genome shotgun (WGS) entry which is preliminary data.</text>
</comment>
<dbReference type="GO" id="GO:0003983">
    <property type="term" value="F:UTP:glucose-1-phosphate uridylyltransferase activity"/>
    <property type="evidence" value="ECO:0007669"/>
    <property type="project" value="UniProtKB-EC"/>
</dbReference>
<dbReference type="InterPro" id="IPR002618">
    <property type="entry name" value="UDPGP_fam"/>
</dbReference>
<dbReference type="Pfam" id="PF01704">
    <property type="entry name" value="UDPGP"/>
    <property type="match status" value="1"/>
</dbReference>
<reference evidence="5" key="1">
    <citation type="journal article" date="2019" name="Int. J. Syst. Evol. Microbiol.">
        <title>The Global Catalogue of Microorganisms (GCM) 10K type strain sequencing project: providing services to taxonomists for standard genome sequencing and annotation.</title>
        <authorList>
            <consortium name="The Broad Institute Genomics Platform"/>
            <consortium name="The Broad Institute Genome Sequencing Center for Infectious Disease"/>
            <person name="Wu L."/>
            <person name="Ma J."/>
        </authorList>
    </citation>
    <scope>NUCLEOTIDE SEQUENCE [LARGE SCALE GENOMIC DNA]</scope>
    <source>
        <strain evidence="5">KCTC 33575</strain>
    </source>
</reference>
<evidence type="ECO:0000256" key="1">
    <source>
        <dbReference type="ARBA" id="ARBA00010401"/>
    </source>
</evidence>
<dbReference type="InterPro" id="IPR039741">
    <property type="entry name" value="UDP-sugar_pyrophosphorylase"/>
</dbReference>
<dbReference type="EMBL" id="JBHUOQ010000004">
    <property type="protein sequence ID" value="MFD2830721.1"/>
    <property type="molecule type" value="Genomic_DNA"/>
</dbReference>
<dbReference type="PANTHER" id="PTHR11952">
    <property type="entry name" value="UDP- GLUCOSE PYROPHOSPHORYLASE"/>
    <property type="match status" value="1"/>
</dbReference>
<name>A0ABW5WV88_9STAP</name>
<keyword evidence="5" id="KW-1185">Reference proteome</keyword>
<dbReference type="Proteomes" id="UP001597519">
    <property type="component" value="Unassembled WGS sequence"/>
</dbReference>
<dbReference type="RefSeq" id="WP_377774033.1">
    <property type="nucleotide sequence ID" value="NZ_JBHUOQ010000004.1"/>
</dbReference>
<keyword evidence="3 4" id="KW-0548">Nucleotidyltransferase</keyword>
<keyword evidence="2 4" id="KW-0808">Transferase</keyword>
<accession>A0ABW5WV88</accession>
<dbReference type="SUPFAM" id="SSF53448">
    <property type="entry name" value="Nucleotide-diphospho-sugar transferases"/>
    <property type="match status" value="1"/>
</dbReference>
<dbReference type="PANTHER" id="PTHR11952:SF2">
    <property type="entry name" value="LD24639P"/>
    <property type="match status" value="1"/>
</dbReference>
<sequence>MDKMIEQWIKQYNQLDESTQQKLEESFKALDLDEISRTYEKVYVNPEAIDMQRITEVPYTSKEELSNDAIKQLEDISYETVMDGQAAVLLMAGGQGTRLEYPRAKGTFSFDGVSLFELQSRQIKKYEMNGVLPVHWYIMTSDINHEETIEFFNEKEFFGLPKENVHFFKQEHFPPISKEKTLLLTAEQKIMMTPNGNGGIFSSLASSGMLDDLKSRGIKHVFMNNVDNVVVKVLDPVLLGVHIKDDNEVTSKSIVPKEGESVGRLSLVNGEKSVVEYTELPDGSEDKFKNGNIGIHVFSTDFLSKIAEADMPYHLALKKLEFLDEDLNASKDEVLKFEKFYFDAFKLAKKHHTLQVDRKGEFSPLKNKEGKDSIETAYTDLKNEGLI</sequence>
<evidence type="ECO:0000256" key="2">
    <source>
        <dbReference type="ARBA" id="ARBA00022679"/>
    </source>
</evidence>
<evidence type="ECO:0000313" key="5">
    <source>
        <dbReference type="Proteomes" id="UP001597519"/>
    </source>
</evidence>
<evidence type="ECO:0000256" key="3">
    <source>
        <dbReference type="ARBA" id="ARBA00022695"/>
    </source>
</evidence>
<gene>
    <name evidence="4" type="ORF">ACFSX4_09650</name>
</gene>
<protein>
    <submittedName>
        <fullName evidence="4">UTP--glucose-1-phosphate uridylyltransferase</fullName>
        <ecNumber evidence="4">2.7.7.9</ecNumber>
    </submittedName>
</protein>
<organism evidence="4 5">
    <name type="scientific">Corticicoccus populi</name>
    <dbReference type="NCBI Taxonomy" id="1812821"/>
    <lineage>
        <taxon>Bacteria</taxon>
        <taxon>Bacillati</taxon>
        <taxon>Bacillota</taxon>
        <taxon>Bacilli</taxon>
        <taxon>Bacillales</taxon>
        <taxon>Staphylococcaceae</taxon>
        <taxon>Corticicoccus</taxon>
    </lineage>
</organism>